<dbReference type="EMBL" id="CALNXK010000453">
    <property type="protein sequence ID" value="CAH3185963.1"/>
    <property type="molecule type" value="Genomic_DNA"/>
</dbReference>
<accession>A0ABN8S309</accession>
<evidence type="ECO:0000313" key="3">
    <source>
        <dbReference type="Proteomes" id="UP001159405"/>
    </source>
</evidence>
<gene>
    <name evidence="2" type="ORF">PLOB_00033803</name>
</gene>
<dbReference type="Proteomes" id="UP001159405">
    <property type="component" value="Unassembled WGS sequence"/>
</dbReference>
<sequence length="129" mass="14818">MAAKALFFLLIAVTVAILPSDALYLKRTFYSDKPLPGERLEQFLLRTRESLPRLPYAEDEKWNKLRFPFFNDKRSEGCVDEKGTTFCKTFIQDDADKKVYCSLDSNIFVSQANFVEFTQFACKATCGNC</sequence>
<keyword evidence="3" id="KW-1185">Reference proteome</keyword>
<feature type="signal peptide" evidence="1">
    <location>
        <begin position="1"/>
        <end position="22"/>
    </location>
</feature>
<comment type="caution">
    <text evidence="2">The sequence shown here is derived from an EMBL/GenBank/DDBJ whole genome shotgun (WGS) entry which is preliminary data.</text>
</comment>
<feature type="chain" id="PRO_5045752811" evidence="1">
    <location>
        <begin position="23"/>
        <end position="129"/>
    </location>
</feature>
<keyword evidence="1" id="KW-0732">Signal</keyword>
<evidence type="ECO:0000256" key="1">
    <source>
        <dbReference type="SAM" id="SignalP"/>
    </source>
</evidence>
<protein>
    <submittedName>
        <fullName evidence="2">Uncharacterized protein</fullName>
    </submittedName>
</protein>
<organism evidence="2 3">
    <name type="scientific">Porites lobata</name>
    <dbReference type="NCBI Taxonomy" id="104759"/>
    <lineage>
        <taxon>Eukaryota</taxon>
        <taxon>Metazoa</taxon>
        <taxon>Cnidaria</taxon>
        <taxon>Anthozoa</taxon>
        <taxon>Hexacorallia</taxon>
        <taxon>Scleractinia</taxon>
        <taxon>Fungiina</taxon>
        <taxon>Poritidae</taxon>
        <taxon>Porites</taxon>
    </lineage>
</organism>
<proteinExistence type="predicted"/>
<name>A0ABN8S309_9CNID</name>
<evidence type="ECO:0000313" key="2">
    <source>
        <dbReference type="EMBL" id="CAH3185963.1"/>
    </source>
</evidence>
<reference evidence="2 3" key="1">
    <citation type="submission" date="2022-05" db="EMBL/GenBank/DDBJ databases">
        <authorList>
            <consortium name="Genoscope - CEA"/>
            <person name="William W."/>
        </authorList>
    </citation>
    <scope>NUCLEOTIDE SEQUENCE [LARGE SCALE GENOMIC DNA]</scope>
</reference>